<evidence type="ECO:0000256" key="2">
    <source>
        <dbReference type="ARBA" id="ARBA00006739"/>
    </source>
</evidence>
<accession>A0AAN0K631</accession>
<keyword evidence="5 7" id="KW-0472">Membrane</keyword>
<dbReference type="SUPFAM" id="SSF53448">
    <property type="entry name" value="Nucleotide-diphospho-sugar transferases"/>
    <property type="match status" value="1"/>
</dbReference>
<comment type="subcellular location">
    <subcellularLocation>
        <location evidence="1">Membrane</location>
        <topology evidence="1">Multi-pass membrane protein</topology>
    </subcellularLocation>
</comment>
<dbReference type="KEGG" id="broo:brsh051_06110"/>
<feature type="transmembrane region" description="Helical" evidence="7">
    <location>
        <begin position="243"/>
        <end position="262"/>
    </location>
</feature>
<evidence type="ECO:0000256" key="7">
    <source>
        <dbReference type="SAM" id="Phobius"/>
    </source>
</evidence>
<sequence length="358" mass="38982">MVILIPSYEPDRRLLTLLTHLSGQQIVIVDDGSSQRYAHWFAAAERLGCTVIHHRINRGKGKALRTGFEYIARHFPGEPVVCADGDGQHTPADITKVADALDDGDPNMVLGVREFSGKVPLRSRIGNAATRSLFRAATGLAISDTQTGLRAYPARMLSWLCTIDGDRFDYELILLVRASQQGMRVRQVPIKTVYEDGNASSHFRPVRDSWLIYRPLLGFIGSSLLGFGIDCAMLALLLAGTGVLTLSVIGARLVSATVNYTVNRRYVFAAQAPLAVRQTLPGYAALAVVVLIGNLVLMWTLTPLTGAAVAKIVTEVSLLTVSYVVQSTRVFAHRHRAQHEDTAPAPDDSDAVQKLGVR</sequence>
<evidence type="ECO:0000259" key="8">
    <source>
        <dbReference type="Pfam" id="PF00535"/>
    </source>
</evidence>
<evidence type="ECO:0000313" key="10">
    <source>
        <dbReference type="EMBL" id="BEH01330.1"/>
    </source>
</evidence>
<keyword evidence="3 7" id="KW-0812">Transmembrane</keyword>
<dbReference type="GO" id="GO:0016020">
    <property type="term" value="C:membrane"/>
    <property type="evidence" value="ECO:0007669"/>
    <property type="project" value="UniProtKB-SubCell"/>
</dbReference>
<name>A0AAN0K631_9ACTN</name>
<feature type="transmembrane region" description="Helical" evidence="7">
    <location>
        <begin position="283"/>
        <end position="301"/>
    </location>
</feature>
<dbReference type="PANTHER" id="PTHR48090:SF7">
    <property type="entry name" value="RFBJ PROTEIN"/>
    <property type="match status" value="1"/>
</dbReference>
<dbReference type="InterPro" id="IPR050256">
    <property type="entry name" value="Glycosyltransferase_2"/>
</dbReference>
<dbReference type="PANTHER" id="PTHR48090">
    <property type="entry name" value="UNDECAPRENYL-PHOSPHATE 4-DEOXY-4-FORMAMIDO-L-ARABINOSE TRANSFERASE-RELATED"/>
    <property type="match status" value="1"/>
</dbReference>
<dbReference type="GO" id="GO:0000271">
    <property type="term" value="P:polysaccharide biosynthetic process"/>
    <property type="evidence" value="ECO:0007669"/>
    <property type="project" value="InterPro"/>
</dbReference>
<dbReference type="Pfam" id="PF00535">
    <property type="entry name" value="Glycos_transf_2"/>
    <property type="match status" value="1"/>
</dbReference>
<dbReference type="InterPro" id="IPR007267">
    <property type="entry name" value="GtrA_DPMS_TM"/>
</dbReference>
<dbReference type="Gene3D" id="3.90.550.10">
    <property type="entry name" value="Spore Coat Polysaccharide Biosynthesis Protein SpsA, Chain A"/>
    <property type="match status" value="1"/>
</dbReference>
<proteinExistence type="inferred from homology"/>
<comment type="similarity">
    <text evidence="2">Belongs to the glycosyltransferase 2 family.</text>
</comment>
<evidence type="ECO:0000256" key="6">
    <source>
        <dbReference type="SAM" id="MobiDB-lite"/>
    </source>
</evidence>
<evidence type="ECO:0000259" key="9">
    <source>
        <dbReference type="Pfam" id="PF04138"/>
    </source>
</evidence>
<dbReference type="EMBL" id="AP028056">
    <property type="protein sequence ID" value="BEH01330.1"/>
    <property type="molecule type" value="Genomic_DNA"/>
</dbReference>
<dbReference type="InterPro" id="IPR001173">
    <property type="entry name" value="Glyco_trans_2-like"/>
</dbReference>
<evidence type="ECO:0000313" key="11">
    <source>
        <dbReference type="Proteomes" id="UP001431656"/>
    </source>
</evidence>
<dbReference type="Proteomes" id="UP001431656">
    <property type="component" value="Chromosome"/>
</dbReference>
<feature type="domain" description="Glycosyltransferase 2-like" evidence="8">
    <location>
        <begin position="3"/>
        <end position="126"/>
    </location>
</feature>
<protein>
    <submittedName>
        <fullName evidence="10">Bifunctional glycosyltransferase family 2/GtrA family protein</fullName>
    </submittedName>
</protein>
<feature type="transmembrane region" description="Helical" evidence="7">
    <location>
        <begin position="307"/>
        <end position="325"/>
    </location>
</feature>
<evidence type="ECO:0000256" key="3">
    <source>
        <dbReference type="ARBA" id="ARBA00022692"/>
    </source>
</evidence>
<evidence type="ECO:0000256" key="4">
    <source>
        <dbReference type="ARBA" id="ARBA00022989"/>
    </source>
</evidence>
<dbReference type="AlphaFoldDB" id="A0AAN0K631"/>
<dbReference type="InterPro" id="IPR029044">
    <property type="entry name" value="Nucleotide-diphossugar_trans"/>
</dbReference>
<dbReference type="CDD" id="cd04179">
    <property type="entry name" value="DPM_DPG-synthase_like"/>
    <property type="match status" value="1"/>
</dbReference>
<feature type="domain" description="GtrA/DPMS transmembrane" evidence="9">
    <location>
        <begin position="219"/>
        <end position="331"/>
    </location>
</feature>
<organism evidence="10 11">
    <name type="scientific">Brooklawnia propionicigenes</name>
    <dbReference type="NCBI Taxonomy" id="3041175"/>
    <lineage>
        <taxon>Bacteria</taxon>
        <taxon>Bacillati</taxon>
        <taxon>Actinomycetota</taxon>
        <taxon>Actinomycetes</taxon>
        <taxon>Propionibacteriales</taxon>
        <taxon>Propionibacteriaceae</taxon>
        <taxon>Brooklawnia</taxon>
    </lineage>
</organism>
<evidence type="ECO:0000256" key="1">
    <source>
        <dbReference type="ARBA" id="ARBA00004141"/>
    </source>
</evidence>
<keyword evidence="4 7" id="KW-1133">Transmembrane helix</keyword>
<reference evidence="10" key="1">
    <citation type="journal article" date="2024" name="Int. J. Syst. Evol. Microbiol.">
        <title>Brooklawnia propionicigenes sp. nov., a facultatively anaerobic, propionate-producing bacterium isolated from a methanogenic reactor treating waste from cattle farms.</title>
        <authorList>
            <person name="Akita Y."/>
            <person name="Ueki A."/>
            <person name="Tonouchi A."/>
            <person name="Sugawara Y."/>
            <person name="Honma S."/>
            <person name="Kaku N."/>
            <person name="Ueki K."/>
        </authorList>
    </citation>
    <scope>NUCLEOTIDE SEQUENCE</scope>
    <source>
        <strain evidence="10">SH051</strain>
    </source>
</reference>
<dbReference type="Pfam" id="PF04138">
    <property type="entry name" value="GtrA_DPMS_TM"/>
    <property type="match status" value="1"/>
</dbReference>
<dbReference type="RefSeq" id="WP_286268482.1">
    <property type="nucleotide sequence ID" value="NZ_AP028056.1"/>
</dbReference>
<evidence type="ECO:0000256" key="5">
    <source>
        <dbReference type="ARBA" id="ARBA00023136"/>
    </source>
</evidence>
<gene>
    <name evidence="10" type="ORF">brsh051_06110</name>
</gene>
<keyword evidence="11" id="KW-1185">Reference proteome</keyword>
<feature type="region of interest" description="Disordered" evidence="6">
    <location>
        <begin position="335"/>
        <end position="358"/>
    </location>
</feature>